<protein>
    <submittedName>
        <fullName evidence="1">Uncharacterized protein</fullName>
    </submittedName>
</protein>
<proteinExistence type="predicted"/>
<reference evidence="1 2" key="1">
    <citation type="submission" date="2024-05" db="EMBL/GenBank/DDBJ databases">
        <title>Genome sequencing and assembly of Indian major carp, Cirrhinus mrigala (Hamilton, 1822).</title>
        <authorList>
            <person name="Mohindra V."/>
            <person name="Chowdhury L.M."/>
            <person name="Lal K."/>
            <person name="Jena J.K."/>
        </authorList>
    </citation>
    <scope>NUCLEOTIDE SEQUENCE [LARGE SCALE GENOMIC DNA]</scope>
    <source>
        <strain evidence="1">CM1030</strain>
        <tissue evidence="1">Blood</tissue>
    </source>
</reference>
<feature type="non-terminal residue" evidence="1">
    <location>
        <position position="242"/>
    </location>
</feature>
<evidence type="ECO:0000313" key="1">
    <source>
        <dbReference type="EMBL" id="KAL0163895.1"/>
    </source>
</evidence>
<name>A0ABD0NPP2_CIRMR</name>
<organism evidence="1 2">
    <name type="scientific">Cirrhinus mrigala</name>
    <name type="common">Mrigala</name>
    <dbReference type="NCBI Taxonomy" id="683832"/>
    <lineage>
        <taxon>Eukaryota</taxon>
        <taxon>Metazoa</taxon>
        <taxon>Chordata</taxon>
        <taxon>Craniata</taxon>
        <taxon>Vertebrata</taxon>
        <taxon>Euteleostomi</taxon>
        <taxon>Actinopterygii</taxon>
        <taxon>Neopterygii</taxon>
        <taxon>Teleostei</taxon>
        <taxon>Ostariophysi</taxon>
        <taxon>Cypriniformes</taxon>
        <taxon>Cyprinidae</taxon>
        <taxon>Labeoninae</taxon>
        <taxon>Labeonini</taxon>
        <taxon>Cirrhinus</taxon>
    </lineage>
</organism>
<accession>A0ABD0NPP2</accession>
<feature type="non-terminal residue" evidence="1">
    <location>
        <position position="1"/>
    </location>
</feature>
<dbReference type="EMBL" id="JAMKFB020000020">
    <property type="protein sequence ID" value="KAL0163895.1"/>
    <property type="molecule type" value="Genomic_DNA"/>
</dbReference>
<sequence>LWAVASEQNPPWIWELPSLMSATLVHHFWPAIVDITQESSAVMASTPVFPAVMNSAPKATKAVSSCSILLSSNGGPAAGIPVASMLSSPFASALSSPVVLSAALSVMAVALLCVWAAHSTPAPPEVMPSTTELSASSVVTKVAVPEKPACPVTVKEDIPELFACLVMAMEAVSELSAYHIMTMGVVSEPFACPISAKEAVLELFAYLVTATEVIDNLSMLSVAVLMCQASVLLRWSLTQPDP</sequence>
<evidence type="ECO:0000313" key="2">
    <source>
        <dbReference type="Proteomes" id="UP001529510"/>
    </source>
</evidence>
<comment type="caution">
    <text evidence="1">The sequence shown here is derived from an EMBL/GenBank/DDBJ whole genome shotgun (WGS) entry which is preliminary data.</text>
</comment>
<gene>
    <name evidence="1" type="ORF">M9458_039648</name>
</gene>
<dbReference type="Proteomes" id="UP001529510">
    <property type="component" value="Unassembled WGS sequence"/>
</dbReference>
<keyword evidence="2" id="KW-1185">Reference proteome</keyword>
<dbReference type="AlphaFoldDB" id="A0ABD0NPP2"/>